<proteinExistence type="predicted"/>
<gene>
    <name evidence="3" type="ORF">NU08_0173</name>
</gene>
<dbReference type="OrthoDB" id="1495672at2"/>
<dbReference type="InterPro" id="IPR025698">
    <property type="entry name" value="2TM_dom"/>
</dbReference>
<evidence type="ECO:0000313" key="4">
    <source>
        <dbReference type="Proteomes" id="UP000290433"/>
    </source>
</evidence>
<dbReference type="AlphaFoldDB" id="A0A444W4V1"/>
<evidence type="ECO:0000259" key="2">
    <source>
        <dbReference type="Pfam" id="PF13239"/>
    </source>
</evidence>
<keyword evidence="1" id="KW-0812">Transmembrane</keyword>
<feature type="transmembrane region" description="Helical" evidence="1">
    <location>
        <begin position="39"/>
        <end position="59"/>
    </location>
</feature>
<evidence type="ECO:0000313" key="3">
    <source>
        <dbReference type="EMBL" id="RYJ40736.1"/>
    </source>
</evidence>
<keyword evidence="1" id="KW-0472">Membrane</keyword>
<protein>
    <submittedName>
        <fullName evidence="3">2TM domain containing protein</fullName>
    </submittedName>
</protein>
<feature type="domain" description="2TM" evidence="2">
    <location>
        <begin position="29"/>
        <end position="118"/>
    </location>
</feature>
<reference evidence="3 4" key="1">
    <citation type="submission" date="2014-12" db="EMBL/GenBank/DDBJ databases">
        <title>Genome sequence of Flavobacterium anhuiense RCM74.</title>
        <authorList>
            <person name="Kim J.F."/>
            <person name="Song J.Y."/>
            <person name="Kwak M.-J."/>
            <person name="Lee S.-W."/>
        </authorList>
    </citation>
    <scope>NUCLEOTIDE SEQUENCE [LARGE SCALE GENOMIC DNA]</scope>
    <source>
        <strain evidence="3 4">RCM74</strain>
    </source>
</reference>
<comment type="caution">
    <text evidence="3">The sequence shown here is derived from an EMBL/GenBank/DDBJ whole genome shotgun (WGS) entry which is preliminary data.</text>
</comment>
<dbReference type="EMBL" id="JUIV01000001">
    <property type="protein sequence ID" value="RYJ40736.1"/>
    <property type="molecule type" value="Genomic_DNA"/>
</dbReference>
<feature type="transmembrane region" description="Helical" evidence="1">
    <location>
        <begin position="79"/>
        <end position="104"/>
    </location>
</feature>
<sequence>MGRFRREMYEDYARHHFGEYTDDPNYNAAYRRVKRLKRFYSHLKIFIIVNIIIIVSSLTRDKSAGLLVMDLSGLTKWHTYSTAFFWGIGLLAHALSVFGADWIFGSDWEKRKIQKYMERDAANKNKWE</sequence>
<keyword evidence="1" id="KW-1133">Transmembrane helix</keyword>
<organism evidence="3 4">
    <name type="scientific">Flavobacterium anhuiense</name>
    <dbReference type="NCBI Taxonomy" id="459526"/>
    <lineage>
        <taxon>Bacteria</taxon>
        <taxon>Pseudomonadati</taxon>
        <taxon>Bacteroidota</taxon>
        <taxon>Flavobacteriia</taxon>
        <taxon>Flavobacteriales</taxon>
        <taxon>Flavobacteriaceae</taxon>
        <taxon>Flavobacterium</taxon>
    </lineage>
</organism>
<dbReference type="Pfam" id="PF13239">
    <property type="entry name" value="2TM"/>
    <property type="match status" value="1"/>
</dbReference>
<name>A0A444W4V1_9FLAO</name>
<dbReference type="Proteomes" id="UP000290433">
    <property type="component" value="Unassembled WGS sequence"/>
</dbReference>
<dbReference type="RefSeq" id="WP_129745241.1">
    <property type="nucleotide sequence ID" value="NZ_JUIV01000001.1"/>
</dbReference>
<evidence type="ECO:0000256" key="1">
    <source>
        <dbReference type="SAM" id="Phobius"/>
    </source>
</evidence>
<accession>A0A444W4V1</accession>